<reference evidence="3" key="1">
    <citation type="journal article" date="2020" name="bioRxiv">
        <title>Whole genome comparisons of ergot fungi reveals the divergence and evolution of species within the genus Claviceps are the result of varying mechanisms driving genome evolution and host range expansion.</title>
        <authorList>
            <person name="Wyka S.A."/>
            <person name="Mondo S.J."/>
            <person name="Liu M."/>
            <person name="Dettman J."/>
            <person name="Nalam V."/>
            <person name="Broders K.D."/>
        </authorList>
    </citation>
    <scope>NUCLEOTIDE SEQUENCE</scope>
    <source>
        <strain evidence="3">CCC 489</strain>
    </source>
</reference>
<keyword evidence="1" id="KW-0175">Coiled coil</keyword>
<feature type="coiled-coil region" evidence="1">
    <location>
        <begin position="25"/>
        <end position="52"/>
    </location>
</feature>
<comment type="caution">
    <text evidence="3">The sequence shown here is derived from an EMBL/GenBank/DDBJ whole genome shotgun (WGS) entry which is preliminary data.</text>
</comment>
<evidence type="ECO:0000256" key="2">
    <source>
        <dbReference type="SAM" id="MobiDB-lite"/>
    </source>
</evidence>
<gene>
    <name evidence="3" type="ORF">E4U42_008099</name>
</gene>
<feature type="compositionally biased region" description="Basic and acidic residues" evidence="2">
    <location>
        <begin position="52"/>
        <end position="61"/>
    </location>
</feature>
<dbReference type="EMBL" id="SRPY01000991">
    <property type="protein sequence ID" value="KAG5915378.1"/>
    <property type="molecule type" value="Genomic_DNA"/>
</dbReference>
<proteinExistence type="predicted"/>
<evidence type="ECO:0000313" key="4">
    <source>
        <dbReference type="Proteomes" id="UP000811619"/>
    </source>
</evidence>
<evidence type="ECO:0000313" key="3">
    <source>
        <dbReference type="EMBL" id="KAG5915378.1"/>
    </source>
</evidence>
<feature type="region of interest" description="Disordered" evidence="2">
    <location>
        <begin position="52"/>
        <end position="71"/>
    </location>
</feature>
<dbReference type="Proteomes" id="UP000811619">
    <property type="component" value="Unassembled WGS sequence"/>
</dbReference>
<protein>
    <submittedName>
        <fullName evidence="3">Uncharacterized protein</fullName>
    </submittedName>
</protein>
<evidence type="ECO:0000256" key="1">
    <source>
        <dbReference type="SAM" id="Coils"/>
    </source>
</evidence>
<accession>A0A8K0J144</accession>
<dbReference type="OrthoDB" id="5398685at2759"/>
<keyword evidence="4" id="KW-1185">Reference proteome</keyword>
<name>A0A8K0J144_9HYPO</name>
<sequence>MADEDKNPRPEAVTDDHLAQTYRDLAKGEQTADQIEASLSVLESKLEAMLDALEGRTRGGDDSGSGAQETK</sequence>
<dbReference type="AlphaFoldDB" id="A0A8K0J144"/>
<organism evidence="3 4">
    <name type="scientific">Claviceps africana</name>
    <dbReference type="NCBI Taxonomy" id="83212"/>
    <lineage>
        <taxon>Eukaryota</taxon>
        <taxon>Fungi</taxon>
        <taxon>Dikarya</taxon>
        <taxon>Ascomycota</taxon>
        <taxon>Pezizomycotina</taxon>
        <taxon>Sordariomycetes</taxon>
        <taxon>Hypocreomycetidae</taxon>
        <taxon>Hypocreales</taxon>
        <taxon>Clavicipitaceae</taxon>
        <taxon>Claviceps</taxon>
    </lineage>
</organism>